<feature type="region of interest" description="Disordered" evidence="11">
    <location>
        <begin position="1"/>
        <end position="82"/>
    </location>
</feature>
<evidence type="ECO:0000256" key="1">
    <source>
        <dbReference type="ARBA" id="ARBA00000185"/>
    </source>
</evidence>
<dbReference type="InterPro" id="IPR034136">
    <property type="entry name" value="TOPRIM_Topo6A/Spo11"/>
</dbReference>
<dbReference type="EMBL" id="CP126212">
    <property type="protein sequence ID" value="WIA13869.1"/>
    <property type="molecule type" value="Genomic_DNA"/>
</dbReference>
<name>A0ABY8TXI5_TETOB</name>
<feature type="compositionally biased region" description="Low complexity" evidence="11">
    <location>
        <begin position="26"/>
        <end position="40"/>
    </location>
</feature>
<reference evidence="14 15" key="1">
    <citation type="submission" date="2023-05" db="EMBL/GenBank/DDBJ databases">
        <title>A 100% complete, gapless, phased diploid assembly of the Scenedesmus obliquus UTEX 3031 genome.</title>
        <authorList>
            <person name="Biondi T.C."/>
            <person name="Hanschen E.R."/>
            <person name="Kwon T."/>
            <person name="Eng W."/>
            <person name="Kruse C.P.S."/>
            <person name="Koehler S.I."/>
            <person name="Kunde Y."/>
            <person name="Gleasner C.D."/>
            <person name="You Mak K.T."/>
            <person name="Polle J."/>
            <person name="Hovde B.T."/>
            <person name="Starkenburg S.R."/>
        </authorList>
    </citation>
    <scope>NUCLEOTIDE SEQUENCE [LARGE SCALE GENOMIC DNA]</scope>
    <source>
        <strain evidence="14 15">DOE0152z</strain>
    </source>
</reference>
<dbReference type="InterPro" id="IPR013049">
    <property type="entry name" value="Spo11/TopoVI_A_N"/>
</dbReference>
<proteinExistence type="inferred from homology"/>
<sequence length="543" mass="57452">MYNSSSYAGGNLQHSSWAADDDLPDWDATGTAAAAATAAGYRSRNVQEERHLPAEEEEEDDDDEDQQEEGGNQQQQEDEQLLSADFDLSRDQVIERMEQLAVQLVAAAAAGQLPELRCVSTAASNVHMAQQYAAAARRPAAGSAEDSQATGSAAAYGLAGSALQLGSGMGDDDFDDPAAGGGSSQAVWAQQHQHQQLGEDAAAHAPREDEEGAAADGRQHVLRLGSRMQTRTLLANAGSQAHGIVRVLQLLDAVHGLLRSGRTATQRDLYYTLLGPPFFNHSRDLKTALQAALALLRVPRSSLGIAAASKGAVAGRLLLRCRPGEAWQDCSLTGPAGRAIPGEVGAIQAMQMRPAGARFILVVEKDAVFQRLVEDRLFEALPCVLLTGRGMPDVASRAFLAALVAASSTAADGSSSRPLPVLGLVDWNPGGVAILLSYKHGSAAMGLEAQRYAVPSLAWLGATSDMLQDVPSSACQPLTARDRAQLTNLTTRLAGCCPSWLPELEEMEGLGLKADIEALYAVMGHAGLATELAKRMMQRQYLQ</sequence>
<evidence type="ECO:0000256" key="6">
    <source>
        <dbReference type="ARBA" id="ARBA00022842"/>
    </source>
</evidence>
<dbReference type="Gene3D" id="1.10.10.10">
    <property type="entry name" value="Winged helix-like DNA-binding domain superfamily/Winged helix DNA-binding domain"/>
    <property type="match status" value="1"/>
</dbReference>
<keyword evidence="9 10" id="KW-0413">Isomerase</keyword>
<dbReference type="CDD" id="cd00223">
    <property type="entry name" value="TOPRIM_TopoIIB_SPO"/>
    <property type="match status" value="1"/>
</dbReference>
<feature type="domain" description="Spo11/DNA topoisomerase VI subunit A N-terminal" evidence="12">
    <location>
        <begin position="245"/>
        <end position="305"/>
    </location>
</feature>
<evidence type="ECO:0000313" key="14">
    <source>
        <dbReference type="EMBL" id="WIA13869.1"/>
    </source>
</evidence>
<evidence type="ECO:0000256" key="10">
    <source>
        <dbReference type="PROSITE-ProRule" id="PRU01385"/>
    </source>
</evidence>
<evidence type="ECO:0000256" key="11">
    <source>
        <dbReference type="SAM" id="MobiDB-lite"/>
    </source>
</evidence>
<feature type="compositionally biased region" description="Acidic residues" evidence="11">
    <location>
        <begin position="55"/>
        <end position="68"/>
    </location>
</feature>
<keyword evidence="7 10" id="KW-0799">Topoisomerase</keyword>
<comment type="cofactor">
    <cofactor evidence="2">
        <name>Mg(2+)</name>
        <dbReference type="ChEBI" id="CHEBI:18420"/>
    </cofactor>
</comment>
<comment type="catalytic activity">
    <reaction evidence="1 10">
        <text>ATP-dependent breakage, passage and rejoining of double-stranded DNA.</text>
        <dbReference type="EC" id="5.6.2.2"/>
    </reaction>
</comment>
<dbReference type="PROSITE" id="PS52041">
    <property type="entry name" value="TOPO_IIB"/>
    <property type="match status" value="1"/>
</dbReference>
<dbReference type="PANTHER" id="PTHR10848:SF0">
    <property type="entry name" value="MEIOTIC RECOMBINATION PROTEIN SPO11"/>
    <property type="match status" value="1"/>
</dbReference>
<protein>
    <recommendedName>
        <fullName evidence="4">DNA topoisomerase (ATP-hydrolyzing)</fullName>
        <ecNumber evidence="4">5.6.2.2</ecNumber>
    </recommendedName>
</protein>
<evidence type="ECO:0000256" key="5">
    <source>
        <dbReference type="ARBA" id="ARBA00022723"/>
    </source>
</evidence>
<evidence type="ECO:0000256" key="7">
    <source>
        <dbReference type="ARBA" id="ARBA00023029"/>
    </source>
</evidence>
<keyword evidence="8 10" id="KW-0238">DNA-binding</keyword>
<feature type="region of interest" description="Disordered" evidence="11">
    <location>
        <begin position="167"/>
        <end position="216"/>
    </location>
</feature>
<comment type="similarity">
    <text evidence="3 10">Belongs to the TOP6A family.</text>
</comment>
<evidence type="ECO:0000256" key="4">
    <source>
        <dbReference type="ARBA" id="ARBA00012895"/>
    </source>
</evidence>
<keyword evidence="15" id="KW-1185">Reference proteome</keyword>
<feature type="compositionally biased region" description="Polar residues" evidence="11">
    <location>
        <begin position="1"/>
        <end position="16"/>
    </location>
</feature>
<organism evidence="14 15">
    <name type="scientific">Tetradesmus obliquus</name>
    <name type="common">Green alga</name>
    <name type="synonym">Acutodesmus obliquus</name>
    <dbReference type="NCBI Taxonomy" id="3088"/>
    <lineage>
        <taxon>Eukaryota</taxon>
        <taxon>Viridiplantae</taxon>
        <taxon>Chlorophyta</taxon>
        <taxon>core chlorophytes</taxon>
        <taxon>Chlorophyceae</taxon>
        <taxon>CS clade</taxon>
        <taxon>Sphaeropleales</taxon>
        <taxon>Scenedesmaceae</taxon>
        <taxon>Tetradesmus</taxon>
    </lineage>
</organism>
<dbReference type="InterPro" id="IPR002815">
    <property type="entry name" value="Spo11/TopoVI_A"/>
</dbReference>
<evidence type="ECO:0000313" key="15">
    <source>
        <dbReference type="Proteomes" id="UP001244341"/>
    </source>
</evidence>
<feature type="domain" description="Topoisomerase 6 subunit A/Spo11 TOPRIM" evidence="13">
    <location>
        <begin position="359"/>
        <end position="521"/>
    </location>
</feature>
<keyword evidence="5" id="KW-0479">Metal-binding</keyword>
<feature type="active site" description="O-(5'-phospho-DNA)-tyrosine intermediate" evidence="10">
    <location>
        <position position="271"/>
    </location>
</feature>
<dbReference type="Proteomes" id="UP001244341">
    <property type="component" value="Chromosome 5b"/>
</dbReference>
<dbReference type="Pfam" id="PF04406">
    <property type="entry name" value="TP6A_N"/>
    <property type="match status" value="1"/>
</dbReference>
<evidence type="ECO:0000256" key="8">
    <source>
        <dbReference type="ARBA" id="ARBA00023125"/>
    </source>
</evidence>
<dbReference type="PANTHER" id="PTHR10848">
    <property type="entry name" value="MEIOTIC RECOMBINATION PROTEIN SPO11"/>
    <property type="match status" value="1"/>
</dbReference>
<evidence type="ECO:0000259" key="12">
    <source>
        <dbReference type="Pfam" id="PF04406"/>
    </source>
</evidence>
<dbReference type="InterPro" id="IPR036388">
    <property type="entry name" value="WH-like_DNA-bd_sf"/>
</dbReference>
<feature type="compositionally biased region" description="Basic and acidic residues" evidence="11">
    <location>
        <begin position="45"/>
        <end position="54"/>
    </location>
</feature>
<gene>
    <name evidence="14" type="ORF">OEZ85_002441</name>
</gene>
<accession>A0ABY8TXI5</accession>
<evidence type="ECO:0000256" key="3">
    <source>
        <dbReference type="ARBA" id="ARBA00006559"/>
    </source>
</evidence>
<dbReference type="InterPro" id="IPR036078">
    <property type="entry name" value="Spo11/TopoVI_A_sf"/>
</dbReference>
<dbReference type="Pfam" id="PF21180">
    <property type="entry name" value="TOP6A-Spo11_Toprim"/>
    <property type="match status" value="1"/>
</dbReference>
<dbReference type="SUPFAM" id="SSF56726">
    <property type="entry name" value="DNA topoisomerase IV, alpha subunit"/>
    <property type="match status" value="1"/>
</dbReference>
<dbReference type="EC" id="5.6.2.2" evidence="4"/>
<keyword evidence="6" id="KW-0460">Magnesium</keyword>
<evidence type="ECO:0000259" key="13">
    <source>
        <dbReference type="Pfam" id="PF21180"/>
    </source>
</evidence>
<evidence type="ECO:0000256" key="2">
    <source>
        <dbReference type="ARBA" id="ARBA00001946"/>
    </source>
</evidence>
<dbReference type="PRINTS" id="PR01550">
    <property type="entry name" value="TOP6AFAMILY"/>
</dbReference>
<evidence type="ECO:0000256" key="9">
    <source>
        <dbReference type="ARBA" id="ARBA00023235"/>
    </source>
</evidence>
<dbReference type="Gene3D" id="3.40.1360.10">
    <property type="match status" value="1"/>
</dbReference>